<organism evidence="4">
    <name type="scientific">Ornithinibacillus sp. 4-3</name>
    <dbReference type="NCBI Taxonomy" id="3231488"/>
    <lineage>
        <taxon>Bacteria</taxon>
        <taxon>Bacillati</taxon>
        <taxon>Bacillota</taxon>
        <taxon>Bacilli</taxon>
        <taxon>Bacillales</taxon>
        <taxon>Bacillaceae</taxon>
        <taxon>Ornithinibacillus</taxon>
    </lineage>
</organism>
<dbReference type="InterPro" id="IPR003010">
    <property type="entry name" value="C-N_Hydrolase"/>
</dbReference>
<dbReference type="InterPro" id="IPR036526">
    <property type="entry name" value="C-N_Hydrolase_sf"/>
</dbReference>
<keyword evidence="2 4" id="KW-0378">Hydrolase</keyword>
<evidence type="ECO:0000256" key="1">
    <source>
        <dbReference type="ARBA" id="ARBA00010613"/>
    </source>
</evidence>
<dbReference type="InterPro" id="IPR001110">
    <property type="entry name" value="UPF0012_CS"/>
</dbReference>
<name>A0AB39HPU1_9BACI</name>
<dbReference type="AlphaFoldDB" id="A0AB39HPU1"/>
<dbReference type="InterPro" id="IPR045254">
    <property type="entry name" value="Nit1/2_C-N_Hydrolase"/>
</dbReference>
<evidence type="ECO:0000256" key="2">
    <source>
        <dbReference type="ARBA" id="ARBA00022801"/>
    </source>
</evidence>
<feature type="domain" description="CN hydrolase" evidence="3">
    <location>
        <begin position="1"/>
        <end position="248"/>
    </location>
</feature>
<comment type="similarity">
    <text evidence="1">Belongs to the carbon-nitrogen hydrolase superfamily. NIT1/NIT2 family.</text>
</comment>
<accession>A0AB39HPU1</accession>
<dbReference type="EMBL" id="CP162599">
    <property type="protein sequence ID" value="XDK32046.1"/>
    <property type="molecule type" value="Genomic_DNA"/>
</dbReference>
<dbReference type="Pfam" id="PF00795">
    <property type="entry name" value="CN_hydrolase"/>
    <property type="match status" value="1"/>
</dbReference>
<dbReference type="SUPFAM" id="SSF56317">
    <property type="entry name" value="Carbon-nitrogen hydrolase"/>
    <property type="match status" value="1"/>
</dbReference>
<protein>
    <submittedName>
        <fullName evidence="4">Carbon-nitrogen hydrolase family protein</fullName>
    </submittedName>
</protein>
<dbReference type="PROSITE" id="PS50263">
    <property type="entry name" value="CN_HYDROLASE"/>
    <property type="match status" value="1"/>
</dbReference>
<dbReference type="PANTHER" id="PTHR23088">
    <property type="entry name" value="NITRILASE-RELATED"/>
    <property type="match status" value="1"/>
</dbReference>
<gene>
    <name evidence="4" type="ORF">AB4Y30_13650</name>
</gene>
<proteinExistence type="inferred from homology"/>
<dbReference type="Gene3D" id="3.60.110.10">
    <property type="entry name" value="Carbon-nitrogen hydrolase"/>
    <property type="match status" value="1"/>
</dbReference>
<dbReference type="GO" id="GO:0016811">
    <property type="term" value="F:hydrolase activity, acting on carbon-nitrogen (but not peptide) bonds, in linear amides"/>
    <property type="evidence" value="ECO:0007669"/>
    <property type="project" value="InterPro"/>
</dbReference>
<evidence type="ECO:0000259" key="3">
    <source>
        <dbReference type="PROSITE" id="PS50263"/>
    </source>
</evidence>
<dbReference type="PANTHER" id="PTHR23088:SF27">
    <property type="entry name" value="DEAMINATED GLUTATHIONE AMIDASE"/>
    <property type="match status" value="1"/>
</dbReference>
<evidence type="ECO:0000313" key="4">
    <source>
        <dbReference type="EMBL" id="XDK32046.1"/>
    </source>
</evidence>
<dbReference type="PROSITE" id="PS01227">
    <property type="entry name" value="UPF0012"/>
    <property type="match status" value="1"/>
</dbReference>
<dbReference type="CDD" id="cd07572">
    <property type="entry name" value="nit"/>
    <property type="match status" value="1"/>
</dbReference>
<reference evidence="4" key="1">
    <citation type="submission" date="2024-07" db="EMBL/GenBank/DDBJ databases">
        <title>Halotolerant mesophilic bacterium Ornithinibacillus sp. 4-3, sp. nov., isolated from soil.</title>
        <authorList>
            <person name="Sidarenka A.V."/>
            <person name="Guliayeva D.E."/>
            <person name="Leanovich S.I."/>
            <person name="Hileuskaya K.S."/>
            <person name="Akhremchuk A.E."/>
            <person name="Sikolenko M.A."/>
            <person name="Valentovich L.N."/>
        </authorList>
    </citation>
    <scope>NUCLEOTIDE SEQUENCE</scope>
    <source>
        <strain evidence="4">4-3</strain>
    </source>
</reference>
<sequence>MKVSVVQLNPQADKEKNIAKALGFIDEAAKEGADLVSLPEYTDFMGGDEEKLGVAEDIPGGYASSKFSEKAKEHGIYIHVGSIRETGENGKIYNTSLVINREGKIIGKYRKIHLFDIEIEGKVSAKESDTITPGDEVVLVDTEFGKLGLSICYDLRFPELFRTMALQGAKVLFIPAAFTLYTGIHHWETLLKARAIENQCFVVAAGQFGSYPPDGKTLFGSSMVVDPWGIAIARAPEREGVITANLDFADIDHTRQNVPCYNHRKPELYQL</sequence>
<dbReference type="RefSeq" id="WP_368652769.1">
    <property type="nucleotide sequence ID" value="NZ_CP162599.1"/>
</dbReference>